<proteinExistence type="predicted"/>
<dbReference type="Proteomes" id="UP001596398">
    <property type="component" value="Unassembled WGS sequence"/>
</dbReference>
<keyword evidence="1" id="KW-0472">Membrane</keyword>
<keyword evidence="3" id="KW-1185">Reference proteome</keyword>
<organism evidence="2 3">
    <name type="scientific">Halosegnis marinus</name>
    <dbReference type="NCBI Taxonomy" id="3034023"/>
    <lineage>
        <taxon>Archaea</taxon>
        <taxon>Methanobacteriati</taxon>
        <taxon>Methanobacteriota</taxon>
        <taxon>Stenosarchaea group</taxon>
        <taxon>Halobacteria</taxon>
        <taxon>Halobacteriales</taxon>
        <taxon>Natronomonadaceae</taxon>
        <taxon>Halosegnis</taxon>
    </lineage>
</organism>
<name>A0ABD5ZND9_9EURY</name>
<evidence type="ECO:0008006" key="4">
    <source>
        <dbReference type="Google" id="ProtNLM"/>
    </source>
</evidence>
<dbReference type="RefSeq" id="WP_276236046.1">
    <property type="nucleotide sequence ID" value="NZ_CP119802.1"/>
</dbReference>
<keyword evidence="1" id="KW-1133">Transmembrane helix</keyword>
<evidence type="ECO:0000313" key="2">
    <source>
        <dbReference type="EMBL" id="MFC7235024.1"/>
    </source>
</evidence>
<dbReference type="GeneID" id="79266703"/>
<dbReference type="EMBL" id="JBHTAP010000001">
    <property type="protein sequence ID" value="MFC7235024.1"/>
    <property type="molecule type" value="Genomic_DNA"/>
</dbReference>
<feature type="transmembrane region" description="Helical" evidence="1">
    <location>
        <begin position="12"/>
        <end position="29"/>
    </location>
</feature>
<evidence type="ECO:0000256" key="1">
    <source>
        <dbReference type="SAM" id="Phobius"/>
    </source>
</evidence>
<protein>
    <recommendedName>
        <fullName evidence="4">PEP-CTERM protein-sorting domain-containing protein</fullName>
    </recommendedName>
</protein>
<evidence type="ECO:0000313" key="3">
    <source>
        <dbReference type="Proteomes" id="UP001596398"/>
    </source>
</evidence>
<dbReference type="AlphaFoldDB" id="A0ABD5ZND9"/>
<accession>A0ABD5ZND9</accession>
<gene>
    <name evidence="2" type="ORF">ACFQJ4_06800</name>
</gene>
<comment type="caution">
    <text evidence="2">The sequence shown here is derived from an EMBL/GenBank/DDBJ whole genome shotgun (WGS) entry which is preliminary data.</text>
</comment>
<keyword evidence="1" id="KW-0812">Transmembrane</keyword>
<sequence length="56" mass="5588">METEAGVGRLDALTVAGAAVVFVAVAVAYDPVPAAAVAVFGGGAVGLFLRARRLSW</sequence>
<reference evidence="2 3" key="1">
    <citation type="journal article" date="2019" name="Int. J. Syst. Evol. Microbiol.">
        <title>The Global Catalogue of Microorganisms (GCM) 10K type strain sequencing project: providing services to taxonomists for standard genome sequencing and annotation.</title>
        <authorList>
            <consortium name="The Broad Institute Genomics Platform"/>
            <consortium name="The Broad Institute Genome Sequencing Center for Infectious Disease"/>
            <person name="Wu L."/>
            <person name="Ma J."/>
        </authorList>
    </citation>
    <scope>NUCLEOTIDE SEQUENCE [LARGE SCALE GENOMIC DNA]</scope>
    <source>
        <strain evidence="2 3">DT85</strain>
    </source>
</reference>
<feature type="transmembrane region" description="Helical" evidence="1">
    <location>
        <begin position="35"/>
        <end position="51"/>
    </location>
</feature>